<name>A0AAQ3KG70_9LILI</name>
<organism evidence="1 2">
    <name type="scientific">Canna indica</name>
    <name type="common">Indian-shot</name>
    <dbReference type="NCBI Taxonomy" id="4628"/>
    <lineage>
        <taxon>Eukaryota</taxon>
        <taxon>Viridiplantae</taxon>
        <taxon>Streptophyta</taxon>
        <taxon>Embryophyta</taxon>
        <taxon>Tracheophyta</taxon>
        <taxon>Spermatophyta</taxon>
        <taxon>Magnoliopsida</taxon>
        <taxon>Liliopsida</taxon>
        <taxon>Zingiberales</taxon>
        <taxon>Cannaceae</taxon>
        <taxon>Canna</taxon>
    </lineage>
</organism>
<evidence type="ECO:0000313" key="1">
    <source>
        <dbReference type="EMBL" id="WOL07627.1"/>
    </source>
</evidence>
<dbReference type="EMBL" id="CP136894">
    <property type="protein sequence ID" value="WOL07627.1"/>
    <property type="molecule type" value="Genomic_DNA"/>
</dbReference>
<accession>A0AAQ3KG70</accession>
<keyword evidence="2" id="KW-1185">Reference proteome</keyword>
<proteinExistence type="predicted"/>
<evidence type="ECO:0000313" key="2">
    <source>
        <dbReference type="Proteomes" id="UP001327560"/>
    </source>
</evidence>
<gene>
    <name evidence="1" type="ORF">Cni_G16372</name>
</gene>
<protein>
    <submittedName>
        <fullName evidence="1">Uncharacterized protein</fullName>
    </submittedName>
</protein>
<sequence length="52" mass="5684">MHEQSITSIQDALKAVMEWTSSLADKPFAAVGGGIKPQRMTDLSSILEHRSI</sequence>
<dbReference type="Proteomes" id="UP001327560">
    <property type="component" value="Chromosome 5"/>
</dbReference>
<reference evidence="1 2" key="1">
    <citation type="submission" date="2023-10" db="EMBL/GenBank/DDBJ databases">
        <title>Chromosome-scale genome assembly provides insights into flower coloration mechanisms of Canna indica.</title>
        <authorList>
            <person name="Li C."/>
        </authorList>
    </citation>
    <scope>NUCLEOTIDE SEQUENCE [LARGE SCALE GENOMIC DNA]</scope>
    <source>
        <tissue evidence="1">Flower</tissue>
    </source>
</reference>
<dbReference type="AlphaFoldDB" id="A0AAQ3KG70"/>